<evidence type="ECO:0000256" key="9">
    <source>
        <dbReference type="SAM" id="Phobius"/>
    </source>
</evidence>
<dbReference type="Pfam" id="PF00083">
    <property type="entry name" value="Sugar_tr"/>
    <property type="match status" value="1"/>
</dbReference>
<feature type="transmembrane region" description="Helical" evidence="9">
    <location>
        <begin position="149"/>
        <end position="171"/>
    </location>
</feature>
<reference evidence="11 12" key="1">
    <citation type="journal article" date="2011" name="PLoS Pathog.">
        <title>Endophytic Life Strategies Decoded by Genome and Transcriptome Analyses of the Mutualistic Root Symbiont Piriformospora indica.</title>
        <authorList>
            <person name="Zuccaro A."/>
            <person name="Lahrmann U."/>
            <person name="Guldener U."/>
            <person name="Langen G."/>
            <person name="Pfiffi S."/>
            <person name="Biedenkopf D."/>
            <person name="Wong P."/>
            <person name="Samans B."/>
            <person name="Grimm C."/>
            <person name="Basiewicz M."/>
            <person name="Murat C."/>
            <person name="Martin F."/>
            <person name="Kogel K.H."/>
        </authorList>
    </citation>
    <scope>NUCLEOTIDE SEQUENCE [LARGE SCALE GENOMIC DNA]</scope>
    <source>
        <strain evidence="11 12">DSM 11827</strain>
    </source>
</reference>
<evidence type="ECO:0000256" key="5">
    <source>
        <dbReference type="ARBA" id="ARBA00022989"/>
    </source>
</evidence>
<dbReference type="NCBIfam" id="TIGR00879">
    <property type="entry name" value="SP"/>
    <property type="match status" value="1"/>
</dbReference>
<comment type="similarity">
    <text evidence="2 8">Belongs to the major facilitator superfamily. Sugar transporter (TC 2.A.1.1) family.</text>
</comment>
<dbReference type="InterPro" id="IPR050360">
    <property type="entry name" value="MFS_Sugar_Transporters"/>
</dbReference>
<feature type="transmembrane region" description="Helical" evidence="9">
    <location>
        <begin position="326"/>
        <end position="350"/>
    </location>
</feature>
<evidence type="ECO:0000256" key="8">
    <source>
        <dbReference type="RuleBase" id="RU003346"/>
    </source>
</evidence>
<keyword evidence="4 9" id="KW-0812">Transmembrane</keyword>
<comment type="subcellular location">
    <subcellularLocation>
        <location evidence="1">Membrane</location>
        <topology evidence="1">Multi-pass membrane protein</topology>
    </subcellularLocation>
</comment>
<protein>
    <submittedName>
        <fullName evidence="11">Related to monosaccharide transporter</fullName>
    </submittedName>
</protein>
<feature type="transmembrane region" description="Helical" evidence="9">
    <location>
        <begin position="391"/>
        <end position="417"/>
    </location>
</feature>
<evidence type="ECO:0000256" key="1">
    <source>
        <dbReference type="ARBA" id="ARBA00004141"/>
    </source>
</evidence>
<dbReference type="OrthoDB" id="8120565at2759"/>
<evidence type="ECO:0000313" key="11">
    <source>
        <dbReference type="EMBL" id="CCA70963.1"/>
    </source>
</evidence>
<dbReference type="AlphaFoldDB" id="G4TI20"/>
<dbReference type="OMA" id="EACFRLP"/>
<dbReference type="InterPro" id="IPR036259">
    <property type="entry name" value="MFS_trans_sf"/>
</dbReference>
<dbReference type="SUPFAM" id="SSF103473">
    <property type="entry name" value="MFS general substrate transporter"/>
    <property type="match status" value="1"/>
</dbReference>
<feature type="transmembrane region" description="Helical" evidence="9">
    <location>
        <begin position="429"/>
        <end position="448"/>
    </location>
</feature>
<dbReference type="InterPro" id="IPR005829">
    <property type="entry name" value="Sugar_transporter_CS"/>
</dbReference>
<comment type="catalytic activity">
    <reaction evidence="7">
        <text>myo-inositol(out) + H(+)(out) = myo-inositol(in) + H(+)(in)</text>
        <dbReference type="Rhea" id="RHEA:60364"/>
        <dbReference type="ChEBI" id="CHEBI:15378"/>
        <dbReference type="ChEBI" id="CHEBI:17268"/>
    </reaction>
</comment>
<dbReference type="InterPro" id="IPR005828">
    <property type="entry name" value="MFS_sugar_transport-like"/>
</dbReference>
<dbReference type="PANTHER" id="PTHR48022">
    <property type="entry name" value="PLASTIDIC GLUCOSE TRANSPORTER 4"/>
    <property type="match status" value="1"/>
</dbReference>
<organism evidence="11 12">
    <name type="scientific">Serendipita indica (strain DSM 11827)</name>
    <name type="common">Root endophyte fungus</name>
    <name type="synonym">Piriformospora indica</name>
    <dbReference type="NCBI Taxonomy" id="1109443"/>
    <lineage>
        <taxon>Eukaryota</taxon>
        <taxon>Fungi</taxon>
        <taxon>Dikarya</taxon>
        <taxon>Basidiomycota</taxon>
        <taxon>Agaricomycotina</taxon>
        <taxon>Agaricomycetes</taxon>
        <taxon>Sebacinales</taxon>
        <taxon>Serendipitaceae</taxon>
        <taxon>Serendipita</taxon>
    </lineage>
</organism>
<name>G4TI20_SERID</name>
<evidence type="ECO:0000256" key="7">
    <source>
        <dbReference type="ARBA" id="ARBA00049119"/>
    </source>
</evidence>
<dbReference type="Proteomes" id="UP000007148">
    <property type="component" value="Unassembled WGS sequence"/>
</dbReference>
<evidence type="ECO:0000256" key="6">
    <source>
        <dbReference type="ARBA" id="ARBA00023136"/>
    </source>
</evidence>
<dbReference type="PROSITE" id="PS00217">
    <property type="entry name" value="SUGAR_TRANSPORT_2"/>
    <property type="match status" value="1"/>
</dbReference>
<dbReference type="PANTHER" id="PTHR48022:SF14">
    <property type="entry name" value="MAJOR FACILITATOR SUPERFAMILY (MFS) PROFILE DOMAIN-CONTAINING PROTEIN-RELATED"/>
    <property type="match status" value="1"/>
</dbReference>
<feature type="transmembrane region" description="Helical" evidence="9">
    <location>
        <begin position="292"/>
        <end position="314"/>
    </location>
</feature>
<dbReference type="eggNOG" id="KOG0254">
    <property type="taxonomic scope" value="Eukaryota"/>
</dbReference>
<feature type="transmembrane region" description="Helical" evidence="9">
    <location>
        <begin position="362"/>
        <end position="379"/>
    </location>
</feature>
<proteinExistence type="inferred from homology"/>
<dbReference type="InParanoid" id="G4TI20"/>
<feature type="transmembrane region" description="Helical" evidence="9">
    <location>
        <begin position="125"/>
        <end position="143"/>
    </location>
</feature>
<dbReference type="Gene3D" id="1.20.1250.20">
    <property type="entry name" value="MFS general substrate transporter like domains"/>
    <property type="match status" value="1"/>
</dbReference>
<keyword evidence="6 9" id="KW-0472">Membrane</keyword>
<feature type="transmembrane region" description="Helical" evidence="9">
    <location>
        <begin position="460"/>
        <end position="479"/>
    </location>
</feature>
<dbReference type="InterPro" id="IPR020846">
    <property type="entry name" value="MFS_dom"/>
</dbReference>
<evidence type="ECO:0000259" key="10">
    <source>
        <dbReference type="PROSITE" id="PS50850"/>
    </source>
</evidence>
<feature type="transmembrane region" description="Helical" evidence="9">
    <location>
        <begin position="90"/>
        <end position="113"/>
    </location>
</feature>
<dbReference type="HOGENOM" id="CLU_001265_30_12_1"/>
<feature type="transmembrane region" description="Helical" evidence="9">
    <location>
        <begin position="183"/>
        <end position="204"/>
    </location>
</feature>
<dbReference type="STRING" id="1109443.G4TI20"/>
<feature type="transmembrane region" description="Helical" evidence="9">
    <location>
        <begin position="53"/>
        <end position="70"/>
    </location>
</feature>
<dbReference type="FunFam" id="1.20.1250.20:FF:000134">
    <property type="entry name" value="MFS sugar transporter protein"/>
    <property type="match status" value="1"/>
</dbReference>
<keyword evidence="3 8" id="KW-0813">Transport</keyword>
<evidence type="ECO:0000256" key="3">
    <source>
        <dbReference type="ARBA" id="ARBA00022448"/>
    </source>
</evidence>
<dbReference type="PROSITE" id="PS50850">
    <property type="entry name" value="MFS"/>
    <property type="match status" value="1"/>
</dbReference>
<feature type="domain" description="Major facilitator superfamily (MFS) profile" evidence="10">
    <location>
        <begin position="57"/>
        <end position="482"/>
    </location>
</feature>
<dbReference type="GO" id="GO:0005351">
    <property type="term" value="F:carbohydrate:proton symporter activity"/>
    <property type="evidence" value="ECO:0007669"/>
    <property type="project" value="TreeGrafter"/>
</dbReference>
<evidence type="ECO:0000256" key="2">
    <source>
        <dbReference type="ARBA" id="ARBA00010992"/>
    </source>
</evidence>
<gene>
    <name evidence="11" type="ORF">PIIN_04898</name>
</gene>
<keyword evidence="5 9" id="KW-1133">Transmembrane helix</keyword>
<dbReference type="InterPro" id="IPR003663">
    <property type="entry name" value="Sugar/inositol_transpt"/>
</dbReference>
<dbReference type="PROSITE" id="PS00216">
    <property type="entry name" value="SUGAR_TRANSPORT_1"/>
    <property type="match status" value="1"/>
</dbReference>
<keyword evidence="12" id="KW-1185">Reference proteome</keyword>
<sequence length="518" mass="55721">MPHDYVPLSVDSNEDISSKVLPNGGVITIHGRTGEYTYCYGPPGLQGLLHTKYAVACSLFASLGGLTFGYDQGVISNILVMRDFVQRFPLSPFQVGLLTAFLELGALVGALQAGVFADKYSRRHSIVLASVIFCVGSLLQTVASSVGVLMLGRAIGGVGIGALSMLCPLYISEMSSPETRGSLTSLEQFSIVLGVVIGFWAGFITRNIPGAASWRIPLGVQIIPGVVLAVGTFWLPPSPRLLLLRGYDSRAENTLLELSEMKVEVALANESADGHDNDWSALFGPALLKRTMIGVGVMFFQQWSGINALLYYGPSLMHSIGLEGDTVSLVMSGFINVMQLIAVIPAFFLLDSIGRRPLLKGGAIVMAISHLSVAILIMWGSSDWNVHRPLAWVAVGMIYIFTAAYGVSFGPVAWVLPTEVFPLSFRSKGAAISTASNWFNNFLIGLITPPLVHATPAGTFFLLAFACILGLVWTILFVPETKGVSLEEMDLLFSSSVGQNEMERRRQVGRLTIRPTPG</sequence>
<evidence type="ECO:0000313" key="12">
    <source>
        <dbReference type="Proteomes" id="UP000007148"/>
    </source>
</evidence>
<feature type="transmembrane region" description="Helical" evidence="9">
    <location>
        <begin position="216"/>
        <end position="235"/>
    </location>
</feature>
<evidence type="ECO:0000256" key="4">
    <source>
        <dbReference type="ARBA" id="ARBA00022692"/>
    </source>
</evidence>
<comment type="caution">
    <text evidence="11">The sequence shown here is derived from an EMBL/GenBank/DDBJ whole genome shotgun (WGS) entry which is preliminary data.</text>
</comment>
<dbReference type="GO" id="GO:0016020">
    <property type="term" value="C:membrane"/>
    <property type="evidence" value="ECO:0007669"/>
    <property type="project" value="UniProtKB-SubCell"/>
</dbReference>
<dbReference type="PRINTS" id="PR00171">
    <property type="entry name" value="SUGRTRNSPORT"/>
</dbReference>
<accession>G4TI20</accession>
<dbReference type="EMBL" id="CAFZ01000101">
    <property type="protein sequence ID" value="CCA70963.1"/>
    <property type="molecule type" value="Genomic_DNA"/>
</dbReference>